<reference evidence="1 2" key="1">
    <citation type="submission" date="2019-12" db="EMBL/GenBank/DDBJ databases">
        <title>The draft genomic sequence of strain Chitinophaga oryziterrae JCM 16595.</title>
        <authorList>
            <person name="Zhang X."/>
        </authorList>
    </citation>
    <scope>NUCLEOTIDE SEQUENCE [LARGE SCALE GENOMIC DNA]</scope>
    <source>
        <strain evidence="1 2">JCM 16595</strain>
    </source>
</reference>
<proteinExistence type="predicted"/>
<name>A0A6N8J2G2_9BACT</name>
<dbReference type="OrthoDB" id="673151at2"/>
<evidence type="ECO:0000313" key="2">
    <source>
        <dbReference type="Proteomes" id="UP000468388"/>
    </source>
</evidence>
<gene>
    <name evidence="1" type="ORF">GO495_02225</name>
</gene>
<dbReference type="AlphaFoldDB" id="A0A6N8J2G2"/>
<organism evidence="1 2">
    <name type="scientific">Chitinophaga oryziterrae</name>
    <dbReference type="NCBI Taxonomy" id="1031224"/>
    <lineage>
        <taxon>Bacteria</taxon>
        <taxon>Pseudomonadati</taxon>
        <taxon>Bacteroidota</taxon>
        <taxon>Chitinophagia</taxon>
        <taxon>Chitinophagales</taxon>
        <taxon>Chitinophagaceae</taxon>
        <taxon>Chitinophaga</taxon>
    </lineage>
</organism>
<comment type="caution">
    <text evidence="1">The sequence shown here is derived from an EMBL/GenBank/DDBJ whole genome shotgun (WGS) entry which is preliminary data.</text>
</comment>
<dbReference type="Proteomes" id="UP000468388">
    <property type="component" value="Unassembled WGS sequence"/>
</dbReference>
<dbReference type="RefSeq" id="WP_157298068.1">
    <property type="nucleotide sequence ID" value="NZ_BAAAZB010000005.1"/>
</dbReference>
<dbReference type="EMBL" id="WRXO01000001">
    <property type="protein sequence ID" value="MVT39390.1"/>
    <property type="molecule type" value="Genomic_DNA"/>
</dbReference>
<accession>A0A6N8J2G2</accession>
<evidence type="ECO:0000313" key="1">
    <source>
        <dbReference type="EMBL" id="MVT39390.1"/>
    </source>
</evidence>
<sequence length="318" mass="36062">MAKATRIKKIDLEKSLMLRIQGEAGKYNTLPWDMLKKVGDSLQELIRSIAKNEINNDQAIDLANFDIELADFFKGSAVPNFKLTPRVKPTVSDVYAQREVVSRRFSVLMNIAGSGSYLELKKQYTSIVVRNDIAEKVYDFVSSFGNSPVEIVNKKGKGFSSLYSIKKFNPKIKEELISKVVELELPNSADELLNGVATVKVKKNKKGKLVPKISEYYISKEASLSFAPDIINVPGRQYILDFPLRSSLSKEDGHFIIECEMLDIVATGQTEEEAENIFNQEFDYIYTRYNSLPENQLSVRLLKVKKFINLLVKQVIEV</sequence>
<protein>
    <submittedName>
        <fullName evidence="1">Uncharacterized protein</fullName>
    </submittedName>
</protein>
<keyword evidence="2" id="KW-1185">Reference proteome</keyword>